<dbReference type="Proteomes" id="UP000474175">
    <property type="component" value="Unassembled WGS sequence"/>
</dbReference>
<dbReference type="InterPro" id="IPR014867">
    <property type="entry name" value="Spore_coat_CotH_CotH2/3/7"/>
</dbReference>
<comment type="caution">
    <text evidence="3">The sequence shown here is derived from an EMBL/GenBank/DDBJ whole genome shotgun (WGS) entry which is preliminary data.</text>
</comment>
<dbReference type="InterPro" id="IPR051172">
    <property type="entry name" value="Chlamydia_OmcB"/>
</dbReference>
<dbReference type="PANTHER" id="PTHR34819">
    <property type="entry name" value="LARGE CYSTEINE-RICH PERIPLASMIC PROTEIN OMCB"/>
    <property type="match status" value="1"/>
</dbReference>
<dbReference type="InterPro" id="IPR047589">
    <property type="entry name" value="DUF11_rpt"/>
</dbReference>
<proteinExistence type="predicted"/>
<dbReference type="NCBIfam" id="TIGR01451">
    <property type="entry name" value="B_ant_repeat"/>
    <property type="match status" value="2"/>
</dbReference>
<sequence>MNRRILYWSLQASFISLLVYFGLQSGCAQTITTTNLPIVLINTEGQTINDEPGIVCTLQIIDDSSGINSPSATPNAYNGKAKIEFRGCSSQNFPKKQLGIELRSSIDVTESIDVPLLGFPEESDWILNASYTDKTFARDQLAYHMSRKSGRYASRTRPVEVIINGVYQGIFIFQEKIKRDANRVNINKLDPTDLGNNSITGGYIVKIDKSCGNFDPTHQWQSAYSSPGGNRPHYWLTDYPNDKNLVSQQYTYIKNYVNSFETMMASSTCCHATNGYSKYIIDDTFVDYFLLEEISSNADAYRFSTFISKERESKGGKLSAGPVWDFNLAFGFLTSAFNGNTNSYEGWRYLAPGDPAFPVPFWWGKLLSCCAYNHKVVSRYRQLRQTVWHTDSLMAFIDNQYDSLSQGAYARNFQKWPIIGVSLWNDQPSYNGATLQAEVNYLKTWLTNRLNWMDANIGTFIQEPLATLSAGNKSVNVGQPASLSISFTGSGPWSYTLSSGQSGTASTSPAVITVSPTQSTTYTIQGVSNSCGSGIQSGTVIVTVLPDSADLSLSMVTNRRVVNVGDTIDLTLTVRNEGPKISRSIVAQNRLPVGLTFLNSSSSAVTAADGIVSISTDSLLVGDEISYTYQVRVDSSGCFWNAAQLLSASTLDPDSQPDSGTGDGQDDMATTDIRVGNDASMRLFTSANPNQTPLPNVVSSQPIPDPNKVDLGLSVVSSQLVPKPSDTVIFTLIVQNKGGKTATNVSVQLALPTGWQTNPASGLQITGQNATLLISTIPSLGSISTDVAIQVSNEGLLQGQIVSCNEINAGSVLGNGFNNGEKDEANVALRMR</sequence>
<reference evidence="3 4" key="1">
    <citation type="submission" date="2020-02" db="EMBL/GenBank/DDBJ databases">
        <title>Draft genome sequence of two Spirosoma agri KCTC 52727 and Spirosoma terrae KCTC 52035.</title>
        <authorList>
            <person name="Rojas J."/>
            <person name="Ambika Manirajan B."/>
            <person name="Suarez C."/>
            <person name="Ratering S."/>
            <person name="Schnell S."/>
        </authorList>
    </citation>
    <scope>NUCLEOTIDE SEQUENCE [LARGE SCALE GENOMIC DNA]</scope>
    <source>
        <strain evidence="3 4">KCTC 52035</strain>
    </source>
</reference>
<gene>
    <name evidence="3" type="ORF">GK108_18770</name>
</gene>
<organism evidence="3 4">
    <name type="scientific">Spirosoma terrae</name>
    <dbReference type="NCBI Taxonomy" id="1968276"/>
    <lineage>
        <taxon>Bacteria</taxon>
        <taxon>Pseudomonadati</taxon>
        <taxon>Bacteroidota</taxon>
        <taxon>Cytophagia</taxon>
        <taxon>Cytophagales</taxon>
        <taxon>Cytophagaceae</taxon>
        <taxon>Spirosoma</taxon>
    </lineage>
</organism>
<feature type="domain" description="DUF11" evidence="2">
    <location>
        <begin position="710"/>
        <end position="795"/>
    </location>
</feature>
<dbReference type="Pfam" id="PF08757">
    <property type="entry name" value="CotH"/>
    <property type="match status" value="1"/>
</dbReference>
<dbReference type="PANTHER" id="PTHR34819:SF5">
    <property type="entry name" value="CONSERVED REPEAT DOMAIN PROTEIN"/>
    <property type="match status" value="1"/>
</dbReference>
<dbReference type="AlphaFoldDB" id="A0A6L9L8L9"/>
<feature type="region of interest" description="Disordered" evidence="1">
    <location>
        <begin position="650"/>
        <end position="671"/>
    </location>
</feature>
<protein>
    <submittedName>
        <fullName evidence="3">DUF11 domain-containing protein</fullName>
    </submittedName>
</protein>
<accession>A0A6L9L8L9</accession>
<name>A0A6L9L8L9_9BACT</name>
<dbReference type="Pfam" id="PF01345">
    <property type="entry name" value="DUF11"/>
    <property type="match status" value="2"/>
</dbReference>
<evidence type="ECO:0000259" key="2">
    <source>
        <dbReference type="Pfam" id="PF01345"/>
    </source>
</evidence>
<dbReference type="EMBL" id="JAAFZH010000009">
    <property type="protein sequence ID" value="NDU96935.1"/>
    <property type="molecule type" value="Genomic_DNA"/>
</dbReference>
<dbReference type="InterPro" id="IPR001434">
    <property type="entry name" value="OmcB-like_DUF11"/>
</dbReference>
<feature type="compositionally biased region" description="Polar residues" evidence="1">
    <location>
        <begin position="650"/>
        <end position="659"/>
    </location>
</feature>
<dbReference type="RefSeq" id="WP_163951901.1">
    <property type="nucleotide sequence ID" value="NZ_JAAFZH010000009.1"/>
</dbReference>
<evidence type="ECO:0000256" key="1">
    <source>
        <dbReference type="SAM" id="MobiDB-lite"/>
    </source>
</evidence>
<keyword evidence="4" id="KW-1185">Reference proteome</keyword>
<feature type="domain" description="DUF11" evidence="2">
    <location>
        <begin position="550"/>
        <end position="660"/>
    </location>
</feature>
<evidence type="ECO:0000313" key="4">
    <source>
        <dbReference type="Proteomes" id="UP000474175"/>
    </source>
</evidence>
<evidence type="ECO:0000313" key="3">
    <source>
        <dbReference type="EMBL" id="NDU96935.1"/>
    </source>
</evidence>